<evidence type="ECO:0000256" key="3">
    <source>
        <dbReference type="ARBA" id="ARBA00023027"/>
    </source>
</evidence>
<evidence type="ECO:0000256" key="2">
    <source>
        <dbReference type="ARBA" id="ARBA00022793"/>
    </source>
</evidence>
<keyword evidence="4" id="KW-0456">Lyase</keyword>
<dbReference type="Gene3D" id="3.40.50.720">
    <property type="entry name" value="NAD(P)-binding Rossmann-like Domain"/>
    <property type="match status" value="1"/>
</dbReference>
<dbReference type="InterPro" id="IPR036291">
    <property type="entry name" value="NAD(P)-bd_dom_sf"/>
</dbReference>
<dbReference type="PANTHER" id="PTHR43078">
    <property type="entry name" value="UDP-GLUCURONIC ACID DECARBOXYLASE-RELATED"/>
    <property type="match status" value="1"/>
</dbReference>
<name>A0ABP8E938_9FLAO</name>
<comment type="cofactor">
    <cofactor evidence="1">
        <name>NAD(+)</name>
        <dbReference type="ChEBI" id="CHEBI:57540"/>
    </cofactor>
</comment>
<accession>A0ABP8E938</accession>
<dbReference type="InterPro" id="IPR044516">
    <property type="entry name" value="UXS-like"/>
</dbReference>
<comment type="caution">
    <text evidence="6">The sequence shown here is derived from an EMBL/GenBank/DDBJ whole genome shotgun (WGS) entry which is preliminary data.</text>
</comment>
<evidence type="ECO:0000259" key="5">
    <source>
        <dbReference type="Pfam" id="PF01370"/>
    </source>
</evidence>
<proteinExistence type="predicted"/>
<dbReference type="Proteomes" id="UP001500027">
    <property type="component" value="Unassembled WGS sequence"/>
</dbReference>
<evidence type="ECO:0000313" key="6">
    <source>
        <dbReference type="EMBL" id="GAA4268727.1"/>
    </source>
</evidence>
<keyword evidence="7" id="KW-1185">Reference proteome</keyword>
<dbReference type="PANTHER" id="PTHR43078:SF6">
    <property type="entry name" value="UDP-GLUCURONIC ACID DECARBOXYLASE 1"/>
    <property type="match status" value="1"/>
</dbReference>
<dbReference type="RefSeq" id="WP_139001326.1">
    <property type="nucleotide sequence ID" value="NZ_BAABAV010000001.1"/>
</dbReference>
<evidence type="ECO:0000313" key="7">
    <source>
        <dbReference type="Proteomes" id="UP001500027"/>
    </source>
</evidence>
<reference evidence="7" key="1">
    <citation type="journal article" date="2019" name="Int. J. Syst. Evol. Microbiol.">
        <title>The Global Catalogue of Microorganisms (GCM) 10K type strain sequencing project: providing services to taxonomists for standard genome sequencing and annotation.</title>
        <authorList>
            <consortium name="The Broad Institute Genomics Platform"/>
            <consortium name="The Broad Institute Genome Sequencing Center for Infectious Disease"/>
            <person name="Wu L."/>
            <person name="Ma J."/>
        </authorList>
    </citation>
    <scope>NUCLEOTIDE SEQUENCE [LARGE SCALE GENOMIC DNA]</scope>
    <source>
        <strain evidence="7">JCM 17452</strain>
    </source>
</reference>
<dbReference type="SUPFAM" id="SSF51735">
    <property type="entry name" value="NAD(P)-binding Rossmann-fold domains"/>
    <property type="match status" value="1"/>
</dbReference>
<evidence type="ECO:0000256" key="4">
    <source>
        <dbReference type="ARBA" id="ARBA00023239"/>
    </source>
</evidence>
<dbReference type="EMBL" id="BAABAV010000001">
    <property type="protein sequence ID" value="GAA4268727.1"/>
    <property type="molecule type" value="Genomic_DNA"/>
</dbReference>
<sequence>MKKVLITGASGFLGSHLCERFLKEGYRVIGMDNFITGDSKNISHLFNNPSFEFIEHDVSEFIKVDCDLDYILHFASPASPIDYLKIPIQTLKVGSLGTHNLLGLAKAKGARMLIASTSEVYGDPLVHPQTEDYYGNVNTIGPRGVYDEAKRFQESITMAYHRFHGLETRIVRIFNTYGPRMRLNDGRVIPAFMGQALRGEDLTVFGDGSQTRSFCYVDDQVEGIYRLLLSDYVEPVNIGNPHEITIKDFAEEIIKLTGTNQKIIYKDLPVNDPLQRQPDISLAKKILNWEPHIGRAEGMKKTFEYFQGLSNDELYKSEHKDFKNHIKK</sequence>
<keyword evidence="3" id="KW-0520">NAD</keyword>
<gene>
    <name evidence="6" type="ORF">GCM10022257_08280</name>
</gene>
<organism evidence="6 7">
    <name type="scientific">Hyunsoonleella aestuarii</name>
    <dbReference type="NCBI Taxonomy" id="912802"/>
    <lineage>
        <taxon>Bacteria</taxon>
        <taxon>Pseudomonadati</taxon>
        <taxon>Bacteroidota</taxon>
        <taxon>Flavobacteriia</taxon>
        <taxon>Flavobacteriales</taxon>
        <taxon>Flavobacteriaceae</taxon>
    </lineage>
</organism>
<dbReference type="InterPro" id="IPR001509">
    <property type="entry name" value="Epimerase_deHydtase"/>
</dbReference>
<feature type="domain" description="NAD-dependent epimerase/dehydratase" evidence="5">
    <location>
        <begin position="4"/>
        <end position="239"/>
    </location>
</feature>
<dbReference type="CDD" id="cd05230">
    <property type="entry name" value="UGD_SDR_e"/>
    <property type="match status" value="1"/>
</dbReference>
<evidence type="ECO:0000256" key="1">
    <source>
        <dbReference type="ARBA" id="ARBA00001911"/>
    </source>
</evidence>
<protein>
    <submittedName>
        <fullName evidence="6">SDR family oxidoreductase</fullName>
    </submittedName>
</protein>
<keyword evidence="2" id="KW-0210">Decarboxylase</keyword>
<dbReference type="Pfam" id="PF01370">
    <property type="entry name" value="Epimerase"/>
    <property type="match status" value="1"/>
</dbReference>